<dbReference type="SUPFAM" id="SSF54506">
    <property type="entry name" value="Diaminopimelate epimerase-like"/>
    <property type="match status" value="1"/>
</dbReference>
<dbReference type="VEuPathDB" id="FungiDB:BO78DRAFT_451586"/>
<name>A0A319E249_ASPSB</name>
<dbReference type="InterPro" id="IPR003719">
    <property type="entry name" value="Phenazine_PhzF-like"/>
</dbReference>
<gene>
    <name evidence="2" type="ORF">BO78DRAFT_451586</name>
</gene>
<proteinExistence type="predicted"/>
<dbReference type="STRING" id="1448318.A0A319E249"/>
<organism evidence="2 3">
    <name type="scientific">Aspergillus sclerotiicarbonarius (strain CBS 121057 / IBT 28362)</name>
    <dbReference type="NCBI Taxonomy" id="1448318"/>
    <lineage>
        <taxon>Eukaryota</taxon>
        <taxon>Fungi</taxon>
        <taxon>Dikarya</taxon>
        <taxon>Ascomycota</taxon>
        <taxon>Pezizomycotina</taxon>
        <taxon>Eurotiomycetes</taxon>
        <taxon>Eurotiomycetidae</taxon>
        <taxon>Eurotiales</taxon>
        <taxon>Aspergillaceae</taxon>
        <taxon>Aspergillus</taxon>
        <taxon>Aspergillus subgen. Circumdati</taxon>
    </lineage>
</organism>
<dbReference type="Pfam" id="PF02567">
    <property type="entry name" value="PhzC-PhzF"/>
    <property type="match status" value="1"/>
</dbReference>
<dbReference type="GO" id="GO:0005737">
    <property type="term" value="C:cytoplasm"/>
    <property type="evidence" value="ECO:0007669"/>
    <property type="project" value="TreeGrafter"/>
</dbReference>
<protein>
    <submittedName>
        <fullName evidence="2">Phenazine biosynthesis-like protein</fullName>
    </submittedName>
</protein>
<evidence type="ECO:0000313" key="2">
    <source>
        <dbReference type="EMBL" id="PYI03530.1"/>
    </source>
</evidence>
<dbReference type="EMBL" id="KZ826379">
    <property type="protein sequence ID" value="PYI03530.1"/>
    <property type="molecule type" value="Genomic_DNA"/>
</dbReference>
<feature type="active site" evidence="1">
    <location>
        <position position="51"/>
    </location>
</feature>
<dbReference type="OrthoDB" id="75169at2759"/>
<accession>A0A319E249</accession>
<dbReference type="PIRSF" id="PIRSF016184">
    <property type="entry name" value="PhzC_PhzF"/>
    <property type="match status" value="1"/>
</dbReference>
<reference evidence="2 3" key="1">
    <citation type="submission" date="2018-02" db="EMBL/GenBank/DDBJ databases">
        <title>The genomes of Aspergillus section Nigri reveals drivers in fungal speciation.</title>
        <authorList>
            <consortium name="DOE Joint Genome Institute"/>
            <person name="Vesth T.C."/>
            <person name="Nybo J."/>
            <person name="Theobald S."/>
            <person name="Brandl J."/>
            <person name="Frisvad J.C."/>
            <person name="Nielsen K.F."/>
            <person name="Lyhne E.K."/>
            <person name="Kogle M.E."/>
            <person name="Kuo A."/>
            <person name="Riley R."/>
            <person name="Clum A."/>
            <person name="Nolan M."/>
            <person name="Lipzen A."/>
            <person name="Salamov A."/>
            <person name="Henrissat B."/>
            <person name="Wiebenga A."/>
            <person name="De vries R.P."/>
            <person name="Grigoriev I.V."/>
            <person name="Mortensen U.H."/>
            <person name="Andersen M.R."/>
            <person name="Baker S.E."/>
        </authorList>
    </citation>
    <scope>NUCLEOTIDE SEQUENCE [LARGE SCALE GENOMIC DNA]</scope>
    <source>
        <strain evidence="2 3">CBS 121057</strain>
    </source>
</reference>
<evidence type="ECO:0000256" key="1">
    <source>
        <dbReference type="PIRSR" id="PIRSR016184-1"/>
    </source>
</evidence>
<dbReference type="AlphaFoldDB" id="A0A319E249"/>
<dbReference type="Proteomes" id="UP000248423">
    <property type="component" value="Unassembled WGS sequence"/>
</dbReference>
<dbReference type="Gene3D" id="3.10.310.10">
    <property type="entry name" value="Diaminopimelate Epimerase, Chain A, domain 1"/>
    <property type="match status" value="2"/>
</dbReference>
<sequence>MSAHQASYVTLDVFSEQRFRGNPVAIVKISNDYELSQDQKQRIAREFNFSETVFLHAGGESPRVDIFTPVNEMEFAGHPIIGTGHLLFQESAANMQASSLTVVTKAGPVPLTYDRENRLVHATVPQNIHIHEQEATLDQIRAVQPSLNVPLDPDNVKSTYPVVSMVRGVTYTLVDLTKRHDLFAQVVPGESPKLDLDEEWSPSFTGVMYYRLLNVHVERESGVVVWYLRVRMIAINLEDPACGSGGCSLSAYLALSRGQEDRIHRFNIDQGSEMGRDSRIVVDICLDEGRRRVSEVKLAGQATVVAEGRISLD</sequence>
<dbReference type="PANTHER" id="PTHR13774">
    <property type="entry name" value="PHENAZINE BIOSYNTHESIS PROTEIN"/>
    <property type="match status" value="1"/>
</dbReference>
<dbReference type="PANTHER" id="PTHR13774:SF32">
    <property type="entry name" value="ANTISENSE-ENHANCING SEQUENCE 1"/>
    <property type="match status" value="1"/>
</dbReference>
<evidence type="ECO:0000313" key="3">
    <source>
        <dbReference type="Proteomes" id="UP000248423"/>
    </source>
</evidence>
<keyword evidence="3" id="KW-1185">Reference proteome</keyword>
<dbReference type="NCBIfam" id="TIGR00654">
    <property type="entry name" value="PhzF_family"/>
    <property type="match status" value="1"/>
</dbReference>
<dbReference type="GO" id="GO:0016853">
    <property type="term" value="F:isomerase activity"/>
    <property type="evidence" value="ECO:0007669"/>
    <property type="project" value="TreeGrafter"/>
</dbReference>